<dbReference type="Proteomes" id="UP000646548">
    <property type="component" value="Unassembled WGS sequence"/>
</dbReference>
<organism evidence="1 2">
    <name type="scientific">Oryzias melastigma</name>
    <name type="common">Marine medaka</name>
    <dbReference type="NCBI Taxonomy" id="30732"/>
    <lineage>
        <taxon>Eukaryota</taxon>
        <taxon>Metazoa</taxon>
        <taxon>Chordata</taxon>
        <taxon>Craniata</taxon>
        <taxon>Vertebrata</taxon>
        <taxon>Euteleostomi</taxon>
        <taxon>Actinopterygii</taxon>
        <taxon>Neopterygii</taxon>
        <taxon>Teleostei</taxon>
        <taxon>Neoteleostei</taxon>
        <taxon>Acanthomorphata</taxon>
        <taxon>Ovalentaria</taxon>
        <taxon>Atherinomorphae</taxon>
        <taxon>Beloniformes</taxon>
        <taxon>Adrianichthyidae</taxon>
        <taxon>Oryziinae</taxon>
        <taxon>Oryzias</taxon>
    </lineage>
</organism>
<protein>
    <submittedName>
        <fullName evidence="1">Uncharacterized protein</fullName>
    </submittedName>
</protein>
<reference evidence="1" key="1">
    <citation type="journal article" name="BMC Genomics">
        <title>Long-read sequencing and de novo genome assembly of marine medaka (Oryzias melastigma).</title>
        <authorList>
            <person name="Liang P."/>
            <person name="Saqib H.S.A."/>
            <person name="Ni X."/>
            <person name="Shen Y."/>
        </authorList>
    </citation>
    <scope>NUCLEOTIDE SEQUENCE</scope>
    <source>
        <strain evidence="1">Bigg-433</strain>
    </source>
</reference>
<comment type="caution">
    <text evidence="1">The sequence shown here is derived from an EMBL/GenBank/DDBJ whole genome shotgun (WGS) entry which is preliminary data.</text>
</comment>
<sequence length="72" mass="7745">MPSQDRLPVCLQFSSEWDCMSHPRNPLQMNSVAIEHTASYASWQAWTGPCCCTCCGLSSAAAELANGLHGEG</sequence>
<proteinExistence type="predicted"/>
<evidence type="ECO:0000313" key="1">
    <source>
        <dbReference type="EMBL" id="KAF6724199.1"/>
    </source>
</evidence>
<evidence type="ECO:0000313" key="2">
    <source>
        <dbReference type="Proteomes" id="UP000646548"/>
    </source>
</evidence>
<accession>A0A834F7N2</accession>
<dbReference type="AlphaFoldDB" id="A0A834F7N2"/>
<dbReference type="EMBL" id="WKFB01000402">
    <property type="protein sequence ID" value="KAF6724199.1"/>
    <property type="molecule type" value="Genomic_DNA"/>
</dbReference>
<gene>
    <name evidence="1" type="ORF">FQA47_016231</name>
</gene>
<name>A0A834F7N2_ORYME</name>